<gene>
    <name evidence="2" type="ORF">GCM10009107_60880</name>
</gene>
<feature type="transmembrane region" description="Helical" evidence="1">
    <location>
        <begin position="12"/>
        <end position="29"/>
    </location>
</feature>
<dbReference type="EMBL" id="BAAAEW010000047">
    <property type="protein sequence ID" value="GAA0769705.1"/>
    <property type="molecule type" value="Genomic_DNA"/>
</dbReference>
<feature type="transmembrane region" description="Helical" evidence="1">
    <location>
        <begin position="134"/>
        <end position="155"/>
    </location>
</feature>
<accession>A0ABP3VYI8</accession>
<name>A0ABP3VYI8_9BURK</name>
<sequence>MSGREETGLRRTVVYLLWVLVVAFFFANVEVQIEGPAGWAAALPTWRVESHWLLDIFWGGRAMTGYHAWVFSFMALVFFMPLAFNGRFGWRDAALALAGLMTFWIVEDWLWFVLNPAYGWQQFNPAHVPWHKHWLLFAPTDYWVGLGGAALIVALRHRPRREGGT</sequence>
<keyword evidence="3" id="KW-1185">Reference proteome</keyword>
<keyword evidence="1" id="KW-0812">Transmembrane</keyword>
<reference evidence="3" key="1">
    <citation type="journal article" date="2019" name="Int. J. Syst. Evol. Microbiol.">
        <title>The Global Catalogue of Microorganisms (GCM) 10K type strain sequencing project: providing services to taxonomists for standard genome sequencing and annotation.</title>
        <authorList>
            <consortium name="The Broad Institute Genomics Platform"/>
            <consortium name="The Broad Institute Genome Sequencing Center for Infectious Disease"/>
            <person name="Wu L."/>
            <person name="Ma J."/>
        </authorList>
    </citation>
    <scope>NUCLEOTIDE SEQUENCE [LARGE SCALE GENOMIC DNA]</scope>
    <source>
        <strain evidence="3">JCM 15503</strain>
    </source>
</reference>
<dbReference type="Proteomes" id="UP001500279">
    <property type="component" value="Unassembled WGS sequence"/>
</dbReference>
<proteinExistence type="predicted"/>
<protein>
    <submittedName>
        <fullName evidence="2">Uncharacterized protein</fullName>
    </submittedName>
</protein>
<comment type="caution">
    <text evidence="2">The sequence shown here is derived from an EMBL/GenBank/DDBJ whole genome shotgun (WGS) entry which is preliminary data.</text>
</comment>
<keyword evidence="1" id="KW-0472">Membrane</keyword>
<evidence type="ECO:0000313" key="3">
    <source>
        <dbReference type="Proteomes" id="UP001500279"/>
    </source>
</evidence>
<evidence type="ECO:0000313" key="2">
    <source>
        <dbReference type="EMBL" id="GAA0769705.1"/>
    </source>
</evidence>
<feature type="transmembrane region" description="Helical" evidence="1">
    <location>
        <begin position="93"/>
        <end position="114"/>
    </location>
</feature>
<evidence type="ECO:0000256" key="1">
    <source>
        <dbReference type="SAM" id="Phobius"/>
    </source>
</evidence>
<organism evidence="2 3">
    <name type="scientific">Ideonella azotifigens</name>
    <dbReference type="NCBI Taxonomy" id="513160"/>
    <lineage>
        <taxon>Bacteria</taxon>
        <taxon>Pseudomonadati</taxon>
        <taxon>Pseudomonadota</taxon>
        <taxon>Betaproteobacteria</taxon>
        <taxon>Burkholderiales</taxon>
        <taxon>Sphaerotilaceae</taxon>
        <taxon>Ideonella</taxon>
    </lineage>
</organism>
<keyword evidence="1" id="KW-1133">Transmembrane helix</keyword>
<dbReference type="RefSeq" id="WP_141288533.1">
    <property type="nucleotide sequence ID" value="NZ_BAAAEW010000047.1"/>
</dbReference>
<feature type="transmembrane region" description="Helical" evidence="1">
    <location>
        <begin position="66"/>
        <end position="84"/>
    </location>
</feature>